<dbReference type="Proteomes" id="UP000015102">
    <property type="component" value="Unassembled WGS sequence"/>
</dbReference>
<organism evidence="1 2">
    <name type="scientific">Megaselia scalaris</name>
    <name type="common">Humpbacked fly</name>
    <name type="synonym">Phora scalaris</name>
    <dbReference type="NCBI Taxonomy" id="36166"/>
    <lineage>
        <taxon>Eukaryota</taxon>
        <taxon>Metazoa</taxon>
        <taxon>Ecdysozoa</taxon>
        <taxon>Arthropoda</taxon>
        <taxon>Hexapoda</taxon>
        <taxon>Insecta</taxon>
        <taxon>Pterygota</taxon>
        <taxon>Neoptera</taxon>
        <taxon>Endopterygota</taxon>
        <taxon>Diptera</taxon>
        <taxon>Brachycera</taxon>
        <taxon>Muscomorpha</taxon>
        <taxon>Platypezoidea</taxon>
        <taxon>Phoridae</taxon>
        <taxon>Megaseliini</taxon>
        <taxon>Megaselia</taxon>
    </lineage>
</organism>
<protein>
    <submittedName>
        <fullName evidence="1">Uncharacterized protein</fullName>
    </submittedName>
</protein>
<reference evidence="1" key="2">
    <citation type="submission" date="2015-06" db="UniProtKB">
        <authorList>
            <consortium name="EnsemblMetazoa"/>
        </authorList>
    </citation>
    <scope>IDENTIFICATION</scope>
</reference>
<proteinExistence type="predicted"/>
<evidence type="ECO:0000313" key="2">
    <source>
        <dbReference type="Proteomes" id="UP000015102"/>
    </source>
</evidence>
<sequence>MVDSVKVGILHSTPVQECLYHIGCPIAHGRSNAPFFVEREKLVQIFIISHNVVENSVHLPGIQHDQQD</sequence>
<dbReference type="EnsemblMetazoa" id="MESCA002077-RA">
    <property type="protein sequence ID" value="MESCA002077-PA"/>
    <property type="gene ID" value="MESCA002077"/>
</dbReference>
<dbReference type="EMBL" id="CAQQ02108084">
    <property type="status" value="NOT_ANNOTATED_CDS"/>
    <property type="molecule type" value="Genomic_DNA"/>
</dbReference>
<dbReference type="HOGENOM" id="CLU_2796884_0_0_1"/>
<evidence type="ECO:0000313" key="1">
    <source>
        <dbReference type="EnsemblMetazoa" id="MESCA002077-PA"/>
    </source>
</evidence>
<dbReference type="AlphaFoldDB" id="T1GFD8"/>
<accession>T1GFD8</accession>
<name>T1GFD8_MEGSC</name>
<dbReference type="EMBL" id="CAQQ02108085">
    <property type="status" value="NOT_ANNOTATED_CDS"/>
    <property type="molecule type" value="Genomic_DNA"/>
</dbReference>
<keyword evidence="2" id="KW-1185">Reference proteome</keyword>
<dbReference type="EMBL" id="CAQQ02108083">
    <property type="status" value="NOT_ANNOTATED_CDS"/>
    <property type="molecule type" value="Genomic_DNA"/>
</dbReference>
<reference evidence="2" key="1">
    <citation type="submission" date="2013-02" db="EMBL/GenBank/DDBJ databases">
        <authorList>
            <person name="Hughes D."/>
        </authorList>
    </citation>
    <scope>NUCLEOTIDE SEQUENCE</scope>
    <source>
        <strain>Durham</strain>
        <strain evidence="2">NC isolate 2 -- Noor lab</strain>
    </source>
</reference>